<dbReference type="PANTHER" id="PTHR15503">
    <property type="entry name" value="LDOC1 RELATED"/>
    <property type="match status" value="1"/>
</dbReference>
<keyword evidence="1" id="KW-0862">Zinc</keyword>
<gene>
    <name evidence="5" type="primary">RTL3</name>
</gene>
<dbReference type="Pfam" id="PF03732">
    <property type="entry name" value="Retrotrans_gag"/>
    <property type="match status" value="1"/>
</dbReference>
<evidence type="ECO:0000313" key="5">
    <source>
        <dbReference type="RefSeq" id="XP_025031017.1"/>
    </source>
</evidence>
<dbReference type="OrthoDB" id="8000983at2759"/>
<evidence type="ECO:0000313" key="4">
    <source>
        <dbReference type="Proteomes" id="UP000695026"/>
    </source>
</evidence>
<sequence length="378" mass="41388">MRMSELVRRSGLYQSPGTEGEGEEEGLEESLIAPPTTPATPAAPGPPAGPAPPPAPAPMIPRRVAPIQAQQDALLKRWGLTEKFSGDPNEVPNFMAQITICMEQTGHLFASDRERALYICRVFTGKAGEWLIQLRAAQAPELNYLGGFLTALRRRFEDAGLVTQARAQLSTMRQGTRSLGEYVLEFRGVAGLLPDWPEQFKIDCFQQGMGRDLWKLAFAWGDPNSLDGWIQHAGNVEAQWKRIDPDFGRRPSALAATSRRQPSRGGDERFPRGVNRVCFHCGEPGHLAPSCPKLPPRRAGEAKKLAGAAQKPGTKGKKGTAAAGTESPFPDLIIYKNGLVGKEQEASVEPDKPAHKPKAEPEEEEDDSDDDESIFFRM</sequence>
<feature type="region of interest" description="Disordered" evidence="2">
    <location>
        <begin position="247"/>
        <end position="269"/>
    </location>
</feature>
<keyword evidence="4" id="KW-1185">Reference proteome</keyword>
<dbReference type="RefSeq" id="XP_025031017.1">
    <property type="nucleotide sequence ID" value="XM_025175249.1"/>
</dbReference>
<dbReference type="InterPro" id="IPR032567">
    <property type="entry name" value="RTL1-rel"/>
</dbReference>
<feature type="compositionally biased region" description="Basic and acidic residues" evidence="2">
    <location>
        <begin position="342"/>
        <end position="360"/>
    </location>
</feature>
<dbReference type="SUPFAM" id="SSF57756">
    <property type="entry name" value="Retrovirus zinc finger-like domains"/>
    <property type="match status" value="1"/>
</dbReference>
<feature type="region of interest" description="Disordered" evidence="2">
    <location>
        <begin position="289"/>
        <end position="378"/>
    </location>
</feature>
<dbReference type="GO" id="GO:0003676">
    <property type="term" value="F:nucleic acid binding"/>
    <property type="evidence" value="ECO:0007669"/>
    <property type="project" value="InterPro"/>
</dbReference>
<reference evidence="5" key="1">
    <citation type="submission" date="2025-08" db="UniProtKB">
        <authorList>
            <consortium name="RefSeq"/>
        </authorList>
    </citation>
    <scope>IDENTIFICATION</scope>
    <source>
        <tissue evidence="5">Liver</tissue>
    </source>
</reference>
<accession>A0A9F5J2K6</accession>
<name>A0A9F5J2K6_PYTBI</name>
<dbReference type="PROSITE" id="PS50158">
    <property type="entry name" value="ZF_CCHC"/>
    <property type="match status" value="1"/>
</dbReference>
<dbReference type="InterPro" id="IPR005162">
    <property type="entry name" value="Retrotrans_gag_dom"/>
</dbReference>
<feature type="compositionally biased region" description="Pro residues" evidence="2">
    <location>
        <begin position="35"/>
        <end position="59"/>
    </location>
</feature>
<evidence type="ECO:0000256" key="1">
    <source>
        <dbReference type="PROSITE-ProRule" id="PRU00047"/>
    </source>
</evidence>
<feature type="compositionally biased region" description="Low complexity" evidence="2">
    <location>
        <begin position="306"/>
        <end position="325"/>
    </location>
</feature>
<dbReference type="InterPro" id="IPR001878">
    <property type="entry name" value="Znf_CCHC"/>
</dbReference>
<dbReference type="AlphaFoldDB" id="A0A9F5J2K6"/>
<dbReference type="KEGG" id="pbi:112542429"/>
<feature type="domain" description="CCHC-type" evidence="3">
    <location>
        <begin position="278"/>
        <end position="293"/>
    </location>
</feature>
<keyword evidence="1" id="KW-0863">Zinc-finger</keyword>
<dbReference type="GeneID" id="112542429"/>
<dbReference type="InterPro" id="IPR036875">
    <property type="entry name" value="Znf_CCHC_sf"/>
</dbReference>
<keyword evidence="1" id="KW-0479">Metal-binding</keyword>
<dbReference type="Gene3D" id="4.10.60.10">
    <property type="entry name" value="Zinc finger, CCHC-type"/>
    <property type="match status" value="1"/>
</dbReference>
<dbReference type="Proteomes" id="UP000695026">
    <property type="component" value="Unplaced"/>
</dbReference>
<dbReference type="PANTHER" id="PTHR15503:SF30">
    <property type="entry name" value="RETROTRANSPOSON GAG-LIKE PROTEIN 6"/>
    <property type="match status" value="1"/>
</dbReference>
<proteinExistence type="predicted"/>
<dbReference type="CTD" id="203430"/>
<feature type="region of interest" description="Disordered" evidence="2">
    <location>
        <begin position="1"/>
        <end position="60"/>
    </location>
</feature>
<evidence type="ECO:0000259" key="3">
    <source>
        <dbReference type="PROSITE" id="PS50158"/>
    </source>
</evidence>
<organism evidence="4 5">
    <name type="scientific">Python bivittatus</name>
    <name type="common">Burmese python</name>
    <name type="synonym">Python molurus bivittatus</name>
    <dbReference type="NCBI Taxonomy" id="176946"/>
    <lineage>
        <taxon>Eukaryota</taxon>
        <taxon>Metazoa</taxon>
        <taxon>Chordata</taxon>
        <taxon>Craniata</taxon>
        <taxon>Vertebrata</taxon>
        <taxon>Euteleostomi</taxon>
        <taxon>Lepidosauria</taxon>
        <taxon>Squamata</taxon>
        <taxon>Bifurcata</taxon>
        <taxon>Unidentata</taxon>
        <taxon>Episquamata</taxon>
        <taxon>Toxicofera</taxon>
        <taxon>Serpentes</taxon>
        <taxon>Henophidia</taxon>
        <taxon>Pythonidae</taxon>
        <taxon>Python</taxon>
    </lineage>
</organism>
<feature type="compositionally biased region" description="Acidic residues" evidence="2">
    <location>
        <begin position="361"/>
        <end position="378"/>
    </location>
</feature>
<dbReference type="Pfam" id="PF00098">
    <property type="entry name" value="zf-CCHC"/>
    <property type="match status" value="1"/>
</dbReference>
<dbReference type="OMA" id="WNAPALK"/>
<protein>
    <submittedName>
        <fullName evidence="5">Retrotransposon Gag-like protein 3</fullName>
    </submittedName>
</protein>
<dbReference type="GO" id="GO:0008270">
    <property type="term" value="F:zinc ion binding"/>
    <property type="evidence" value="ECO:0007669"/>
    <property type="project" value="UniProtKB-KW"/>
</dbReference>
<evidence type="ECO:0000256" key="2">
    <source>
        <dbReference type="SAM" id="MobiDB-lite"/>
    </source>
</evidence>
<dbReference type="SMART" id="SM00343">
    <property type="entry name" value="ZnF_C2HC"/>
    <property type="match status" value="1"/>
</dbReference>